<accession>A0A8A7KGK8</accession>
<dbReference type="PIRSF" id="PIRSF006603">
    <property type="entry name" value="DinF"/>
    <property type="match status" value="1"/>
</dbReference>
<dbReference type="RefSeq" id="WP_230867257.1">
    <property type="nucleotide sequence ID" value="NZ_CP046640.1"/>
</dbReference>
<feature type="transmembrane region" description="Helical" evidence="10">
    <location>
        <begin position="138"/>
        <end position="160"/>
    </location>
</feature>
<dbReference type="CDD" id="cd13143">
    <property type="entry name" value="MATE_MepA_like"/>
    <property type="match status" value="1"/>
</dbReference>
<feature type="transmembrane region" description="Helical" evidence="10">
    <location>
        <begin position="20"/>
        <end position="39"/>
    </location>
</feature>
<feature type="transmembrane region" description="Helical" evidence="10">
    <location>
        <begin position="172"/>
        <end position="192"/>
    </location>
</feature>
<evidence type="ECO:0000256" key="2">
    <source>
        <dbReference type="ARBA" id="ARBA00008417"/>
    </source>
</evidence>
<dbReference type="NCBIfam" id="TIGR00797">
    <property type="entry name" value="matE"/>
    <property type="match status" value="1"/>
</dbReference>
<evidence type="ECO:0000256" key="8">
    <source>
        <dbReference type="ARBA" id="ARBA00023136"/>
    </source>
</evidence>
<feature type="transmembrane region" description="Helical" evidence="10">
    <location>
        <begin position="198"/>
        <end position="218"/>
    </location>
</feature>
<evidence type="ECO:0000256" key="10">
    <source>
        <dbReference type="SAM" id="Phobius"/>
    </source>
</evidence>
<keyword evidence="5" id="KW-1003">Cell membrane</keyword>
<dbReference type="EMBL" id="CP046640">
    <property type="protein sequence ID" value="QTL98858.1"/>
    <property type="molecule type" value="Genomic_DNA"/>
</dbReference>
<evidence type="ECO:0000256" key="9">
    <source>
        <dbReference type="ARBA" id="ARBA00023251"/>
    </source>
</evidence>
<reference evidence="11" key="1">
    <citation type="submission" date="2019-12" db="EMBL/GenBank/DDBJ databases">
        <authorList>
            <person name="zhang j."/>
            <person name="sun C.M."/>
        </authorList>
    </citation>
    <scope>NUCLEOTIDE SEQUENCE</scope>
    <source>
        <strain evidence="11">NS-1</strain>
    </source>
</reference>
<dbReference type="AlphaFoldDB" id="A0A8A7KGK8"/>
<name>A0A8A7KGK8_9FIRM</name>
<dbReference type="GO" id="GO:0042910">
    <property type="term" value="F:xenobiotic transmembrane transporter activity"/>
    <property type="evidence" value="ECO:0007669"/>
    <property type="project" value="InterPro"/>
</dbReference>
<proteinExistence type="inferred from homology"/>
<dbReference type="Pfam" id="PF01554">
    <property type="entry name" value="MatE"/>
    <property type="match status" value="2"/>
</dbReference>
<feature type="transmembrane region" description="Helical" evidence="10">
    <location>
        <begin position="101"/>
        <end position="126"/>
    </location>
</feature>
<comment type="similarity">
    <text evidence="2">Belongs to the multi antimicrobial extrusion (MATE) (TC 2.A.66.1) family. MepA subfamily.</text>
</comment>
<dbReference type="GO" id="GO:0005886">
    <property type="term" value="C:plasma membrane"/>
    <property type="evidence" value="ECO:0007669"/>
    <property type="project" value="UniProtKB-SubCell"/>
</dbReference>
<evidence type="ECO:0000256" key="1">
    <source>
        <dbReference type="ARBA" id="ARBA00004651"/>
    </source>
</evidence>
<keyword evidence="6 10" id="KW-0812">Transmembrane</keyword>
<gene>
    <name evidence="11" type="ORF">GM661_13240</name>
</gene>
<feature type="transmembrane region" description="Helical" evidence="10">
    <location>
        <begin position="400"/>
        <end position="422"/>
    </location>
</feature>
<evidence type="ECO:0000256" key="6">
    <source>
        <dbReference type="ARBA" id="ARBA00022692"/>
    </source>
</evidence>
<feature type="transmembrane region" description="Helical" evidence="10">
    <location>
        <begin position="273"/>
        <end position="295"/>
    </location>
</feature>
<evidence type="ECO:0000256" key="7">
    <source>
        <dbReference type="ARBA" id="ARBA00022989"/>
    </source>
</evidence>
<evidence type="ECO:0000313" key="12">
    <source>
        <dbReference type="Proteomes" id="UP000665020"/>
    </source>
</evidence>
<dbReference type="InterPro" id="IPR045070">
    <property type="entry name" value="MATE_MepA-like"/>
</dbReference>
<keyword evidence="8 10" id="KW-0472">Membrane</keyword>
<evidence type="ECO:0000256" key="3">
    <source>
        <dbReference type="ARBA" id="ARBA00022106"/>
    </source>
</evidence>
<evidence type="ECO:0000313" key="11">
    <source>
        <dbReference type="EMBL" id="QTL98858.1"/>
    </source>
</evidence>
<dbReference type="InterPro" id="IPR051327">
    <property type="entry name" value="MATE_MepA_subfamily"/>
</dbReference>
<dbReference type="PANTHER" id="PTHR43823">
    <property type="entry name" value="SPORULATION PROTEIN YKVU"/>
    <property type="match status" value="1"/>
</dbReference>
<dbReference type="KEGG" id="ifn:GM661_13240"/>
<keyword evidence="7 10" id="KW-1133">Transmembrane helix</keyword>
<organism evidence="11 12">
    <name type="scientific">Iocasia fonsfrigidae</name>
    <dbReference type="NCBI Taxonomy" id="2682810"/>
    <lineage>
        <taxon>Bacteria</taxon>
        <taxon>Bacillati</taxon>
        <taxon>Bacillota</taxon>
        <taxon>Clostridia</taxon>
        <taxon>Halanaerobiales</taxon>
        <taxon>Halanaerobiaceae</taxon>
        <taxon>Iocasia</taxon>
    </lineage>
</organism>
<sequence>MNARDTRIRIMRDEKISLALLKLGMPIMVGMMVNALYNVVDAYFVGGLGTSQMGAVSVVFPIVQIVIGLGMTFGSGAASYISRLLGEKNTEKANKTASTALFSSLFVGVTAIIVSLCFLDNILLALGATETILPFARAYALIYISGSILNIFNVTMNNIVTSEGAAKMTMTAMLIGGGLNVILDPIFIYLLGFGIQGAAIATVVAQGVTTLLYVLYILREKGYLRFSVYSFALDGTIYGEIFKVGIPTFMFQLLFSTAMGLTNTMASVYGDSAVAAMGVVTRIMALGTYVVFGYMKGFQPVAGYNYGAKSYDRLREAIKLSLIWVTIFCGITALVMIVLPEQIVSLFSQNDAVLIEIGGKALRANGIVFIFFGFQMVYMSLFLALGRGKEGGILSISRQGLFFIPAILIMPGLLGIGGVIYAQPVADALTVVLTAIFVIGFNRKLKVLKGNSIQF</sequence>
<keyword evidence="12" id="KW-1185">Reference proteome</keyword>
<dbReference type="InterPro" id="IPR002528">
    <property type="entry name" value="MATE_fam"/>
</dbReference>
<feature type="transmembrane region" description="Helical" evidence="10">
    <location>
        <begin position="316"/>
        <end position="339"/>
    </location>
</feature>
<dbReference type="PANTHER" id="PTHR43823:SF3">
    <property type="entry name" value="MULTIDRUG EXPORT PROTEIN MEPA"/>
    <property type="match status" value="1"/>
</dbReference>
<keyword evidence="9" id="KW-0046">Antibiotic resistance</keyword>
<feature type="transmembrane region" description="Helical" evidence="10">
    <location>
        <begin position="238"/>
        <end position="261"/>
    </location>
</feature>
<feature type="transmembrane region" description="Helical" evidence="10">
    <location>
        <begin position="428"/>
        <end position="445"/>
    </location>
</feature>
<comment type="subcellular location">
    <subcellularLocation>
        <location evidence="1">Cell membrane</location>
        <topology evidence="1">Multi-pass membrane protein</topology>
    </subcellularLocation>
</comment>
<dbReference type="GO" id="GO:0015297">
    <property type="term" value="F:antiporter activity"/>
    <property type="evidence" value="ECO:0007669"/>
    <property type="project" value="InterPro"/>
</dbReference>
<protein>
    <recommendedName>
        <fullName evidence="3">Multidrug export protein MepA</fullName>
    </recommendedName>
</protein>
<feature type="transmembrane region" description="Helical" evidence="10">
    <location>
        <begin position="367"/>
        <end position="388"/>
    </location>
</feature>
<evidence type="ECO:0000256" key="4">
    <source>
        <dbReference type="ARBA" id="ARBA00022448"/>
    </source>
</evidence>
<feature type="transmembrane region" description="Helical" evidence="10">
    <location>
        <begin position="59"/>
        <end position="81"/>
    </location>
</feature>
<evidence type="ECO:0000256" key="5">
    <source>
        <dbReference type="ARBA" id="ARBA00022475"/>
    </source>
</evidence>
<dbReference type="GO" id="GO:0046677">
    <property type="term" value="P:response to antibiotic"/>
    <property type="evidence" value="ECO:0007669"/>
    <property type="project" value="UniProtKB-KW"/>
</dbReference>
<dbReference type="InterPro" id="IPR048279">
    <property type="entry name" value="MdtK-like"/>
</dbReference>
<dbReference type="Proteomes" id="UP000665020">
    <property type="component" value="Chromosome"/>
</dbReference>
<keyword evidence="4" id="KW-0813">Transport</keyword>